<dbReference type="PROSITE" id="PS50076">
    <property type="entry name" value="DNAJ_2"/>
    <property type="match status" value="1"/>
</dbReference>
<dbReference type="EMBL" id="BNCP01000057">
    <property type="protein sequence ID" value="GIL90475.1"/>
    <property type="molecule type" value="Genomic_DNA"/>
</dbReference>
<evidence type="ECO:0000259" key="2">
    <source>
        <dbReference type="PROSITE" id="PS50076"/>
    </source>
</evidence>
<evidence type="ECO:0000313" key="4">
    <source>
        <dbReference type="Proteomes" id="UP000747110"/>
    </source>
</evidence>
<sequence length="166" mass="17908">AKQCTEKSELLALAQGNLNRWEVHRALACSRLAAAAASNNTTTTKVTANPQQTAAAYRQHQQALGDLALFRRQQQQRHLGAQHDEDDVPGSSSSHHRHPAAAAAAAAWAGAMMTGTSPPLAKVHKELLLRLHPDKNGGGDLAKEAFQYLQEAYKRLSMAERRGVSG</sequence>
<dbReference type="OrthoDB" id="541564at2759"/>
<dbReference type="InterPro" id="IPR036869">
    <property type="entry name" value="J_dom_sf"/>
</dbReference>
<protein>
    <recommendedName>
        <fullName evidence="2">J domain-containing protein</fullName>
    </recommendedName>
</protein>
<comment type="caution">
    <text evidence="3">The sequence shown here is derived from an EMBL/GenBank/DDBJ whole genome shotgun (WGS) entry which is preliminary data.</text>
</comment>
<dbReference type="Gene3D" id="1.10.287.110">
    <property type="entry name" value="DnaJ domain"/>
    <property type="match status" value="1"/>
</dbReference>
<dbReference type="CDD" id="cd06257">
    <property type="entry name" value="DnaJ"/>
    <property type="match status" value="1"/>
</dbReference>
<evidence type="ECO:0000256" key="1">
    <source>
        <dbReference type="SAM" id="MobiDB-lite"/>
    </source>
</evidence>
<feature type="non-terminal residue" evidence="3">
    <location>
        <position position="1"/>
    </location>
</feature>
<name>A0A8J4CWV2_9CHLO</name>
<reference evidence="3" key="1">
    <citation type="journal article" date="2021" name="Proc. Natl. Acad. Sci. U.S.A.">
        <title>Three genomes in the algal genus Volvox reveal the fate of a haploid sex-determining region after a transition to homothallism.</title>
        <authorList>
            <person name="Yamamoto K."/>
            <person name="Hamaji T."/>
            <person name="Kawai-Toyooka H."/>
            <person name="Matsuzaki R."/>
            <person name="Takahashi F."/>
            <person name="Nishimura Y."/>
            <person name="Kawachi M."/>
            <person name="Noguchi H."/>
            <person name="Minakuchi Y."/>
            <person name="Umen J.G."/>
            <person name="Toyoda A."/>
            <person name="Nozaki H."/>
        </authorList>
    </citation>
    <scope>NUCLEOTIDE SEQUENCE</scope>
    <source>
        <strain evidence="3">NIES-3786</strain>
    </source>
</reference>
<organism evidence="3 4">
    <name type="scientific">Volvox reticuliferus</name>
    <dbReference type="NCBI Taxonomy" id="1737510"/>
    <lineage>
        <taxon>Eukaryota</taxon>
        <taxon>Viridiplantae</taxon>
        <taxon>Chlorophyta</taxon>
        <taxon>core chlorophytes</taxon>
        <taxon>Chlorophyceae</taxon>
        <taxon>CS clade</taxon>
        <taxon>Chlamydomonadales</taxon>
        <taxon>Volvocaceae</taxon>
        <taxon>Volvox</taxon>
    </lineage>
</organism>
<accession>A0A8J4CWV2</accession>
<feature type="region of interest" description="Disordered" evidence="1">
    <location>
        <begin position="71"/>
        <end position="105"/>
    </location>
</feature>
<gene>
    <name evidence="3" type="ORF">Vretifemale_18123</name>
</gene>
<dbReference type="Pfam" id="PF00226">
    <property type="entry name" value="DnaJ"/>
    <property type="match status" value="1"/>
</dbReference>
<feature type="domain" description="J" evidence="2">
    <location>
        <begin position="104"/>
        <end position="166"/>
    </location>
</feature>
<dbReference type="InterPro" id="IPR001623">
    <property type="entry name" value="DnaJ_domain"/>
</dbReference>
<proteinExistence type="predicted"/>
<dbReference type="Proteomes" id="UP000747110">
    <property type="component" value="Unassembled WGS sequence"/>
</dbReference>
<keyword evidence="4" id="KW-1185">Reference proteome</keyword>
<dbReference type="SUPFAM" id="SSF46565">
    <property type="entry name" value="Chaperone J-domain"/>
    <property type="match status" value="1"/>
</dbReference>
<evidence type="ECO:0000313" key="3">
    <source>
        <dbReference type="EMBL" id="GIL90475.1"/>
    </source>
</evidence>
<dbReference type="AlphaFoldDB" id="A0A8J4CWV2"/>